<sequence length="108" mass="11963">MLRNCQRGLACDATTESCSPNSTEVDEPMQDLNPKRNPSRPLSRRKAVQCLVGRELDTKAHLKVAEIKFQKVLEDPKFNRQLRNFDVPANAPAARSALASQARAALCS</sequence>
<dbReference type="AlphaFoldDB" id="A0A176WG89"/>
<accession>A0A176WG89</accession>
<evidence type="ECO:0000313" key="3">
    <source>
        <dbReference type="Proteomes" id="UP000077202"/>
    </source>
</evidence>
<evidence type="ECO:0000313" key="2">
    <source>
        <dbReference type="EMBL" id="OAE31633.1"/>
    </source>
</evidence>
<keyword evidence="3" id="KW-1185">Reference proteome</keyword>
<dbReference type="EMBL" id="LVLJ01000986">
    <property type="protein sequence ID" value="OAE31633.1"/>
    <property type="molecule type" value="Genomic_DNA"/>
</dbReference>
<feature type="region of interest" description="Disordered" evidence="1">
    <location>
        <begin position="13"/>
        <end position="44"/>
    </location>
</feature>
<comment type="caution">
    <text evidence="2">The sequence shown here is derived from an EMBL/GenBank/DDBJ whole genome shotgun (WGS) entry which is preliminary data.</text>
</comment>
<name>A0A176WG89_MARPO</name>
<organism evidence="2 3">
    <name type="scientific">Marchantia polymorpha subsp. ruderalis</name>
    <dbReference type="NCBI Taxonomy" id="1480154"/>
    <lineage>
        <taxon>Eukaryota</taxon>
        <taxon>Viridiplantae</taxon>
        <taxon>Streptophyta</taxon>
        <taxon>Embryophyta</taxon>
        <taxon>Marchantiophyta</taxon>
        <taxon>Marchantiopsida</taxon>
        <taxon>Marchantiidae</taxon>
        <taxon>Marchantiales</taxon>
        <taxon>Marchantiaceae</taxon>
        <taxon>Marchantia</taxon>
    </lineage>
</organism>
<gene>
    <name evidence="2" type="ORF">AXG93_3384s1070</name>
</gene>
<reference evidence="2" key="1">
    <citation type="submission" date="2016-03" db="EMBL/GenBank/DDBJ databases">
        <title>Mechanisms controlling the formation of the plant cell surface in tip-growing cells are functionally conserved among land plants.</title>
        <authorList>
            <person name="Honkanen S."/>
            <person name="Jones V.A."/>
            <person name="Morieri G."/>
            <person name="Champion C."/>
            <person name="Hetherington A.J."/>
            <person name="Kelly S."/>
            <person name="Saint-Marcoux D."/>
            <person name="Proust H."/>
            <person name="Prescott H."/>
            <person name="Dolan L."/>
        </authorList>
    </citation>
    <scope>NUCLEOTIDE SEQUENCE [LARGE SCALE GENOMIC DNA]</scope>
    <source>
        <tissue evidence="2">Whole gametophyte</tissue>
    </source>
</reference>
<proteinExistence type="predicted"/>
<feature type="compositionally biased region" description="Polar residues" evidence="1">
    <location>
        <begin position="14"/>
        <end position="23"/>
    </location>
</feature>
<dbReference type="Proteomes" id="UP000077202">
    <property type="component" value="Unassembled WGS sequence"/>
</dbReference>
<protein>
    <submittedName>
        <fullName evidence="2">Uncharacterized protein</fullName>
    </submittedName>
</protein>
<evidence type="ECO:0000256" key="1">
    <source>
        <dbReference type="SAM" id="MobiDB-lite"/>
    </source>
</evidence>